<evidence type="ECO:0000313" key="2">
    <source>
        <dbReference type="EMBL" id="KRH15967.1"/>
    </source>
</evidence>
<keyword evidence="1" id="KW-0472">Membrane</keyword>
<keyword evidence="1" id="KW-1133">Transmembrane helix</keyword>
<evidence type="ECO:0000313" key="4">
    <source>
        <dbReference type="Proteomes" id="UP000008827"/>
    </source>
</evidence>
<feature type="transmembrane region" description="Helical" evidence="1">
    <location>
        <begin position="55"/>
        <end position="73"/>
    </location>
</feature>
<sequence>MALIHEEFARQGYICLYSKGVKKKKNNKIIWDYVFISSLIQNYINSFIFIHQTGLNFYSISICTALCILKCWVSI</sequence>
<dbReference type="AlphaFoldDB" id="A0A0R0GP08"/>
<organism evidence="2">
    <name type="scientific">Glycine max</name>
    <name type="common">Soybean</name>
    <name type="synonym">Glycine hispida</name>
    <dbReference type="NCBI Taxonomy" id="3847"/>
    <lineage>
        <taxon>Eukaryota</taxon>
        <taxon>Viridiplantae</taxon>
        <taxon>Streptophyta</taxon>
        <taxon>Embryophyta</taxon>
        <taxon>Tracheophyta</taxon>
        <taxon>Spermatophyta</taxon>
        <taxon>Magnoliopsida</taxon>
        <taxon>eudicotyledons</taxon>
        <taxon>Gunneridae</taxon>
        <taxon>Pentapetalae</taxon>
        <taxon>rosids</taxon>
        <taxon>fabids</taxon>
        <taxon>Fabales</taxon>
        <taxon>Fabaceae</taxon>
        <taxon>Papilionoideae</taxon>
        <taxon>50 kb inversion clade</taxon>
        <taxon>NPAAA clade</taxon>
        <taxon>indigoferoid/millettioid clade</taxon>
        <taxon>Phaseoleae</taxon>
        <taxon>Glycine</taxon>
        <taxon>Glycine subgen. Soja</taxon>
    </lineage>
</organism>
<protein>
    <submittedName>
        <fullName evidence="2 3">Uncharacterized protein</fullName>
    </submittedName>
</protein>
<accession>A0A0R0GP08</accession>
<feature type="transmembrane region" description="Helical" evidence="1">
    <location>
        <begin position="29"/>
        <end position="49"/>
    </location>
</feature>
<dbReference type="EMBL" id="CM000847">
    <property type="protein sequence ID" value="KRH15967.1"/>
    <property type="molecule type" value="Genomic_DNA"/>
</dbReference>
<name>A0A0R0GP08_SOYBN</name>
<keyword evidence="1" id="KW-0812">Transmembrane</keyword>
<dbReference type="Proteomes" id="UP000008827">
    <property type="component" value="Chromosome 14"/>
</dbReference>
<gene>
    <name evidence="2" type="ORF">GLYMA_14G122900</name>
</gene>
<dbReference type="EnsemblPlants" id="KRH15967">
    <property type="protein sequence ID" value="KRH15967"/>
    <property type="gene ID" value="GLYMA_14G122900"/>
</dbReference>
<dbReference type="Gramene" id="KRH15967">
    <property type="protein sequence ID" value="KRH15967"/>
    <property type="gene ID" value="GLYMA_14G122900"/>
</dbReference>
<keyword evidence="4" id="KW-1185">Reference proteome</keyword>
<reference evidence="3" key="2">
    <citation type="submission" date="2018-02" db="UniProtKB">
        <authorList>
            <consortium name="EnsemblPlants"/>
        </authorList>
    </citation>
    <scope>IDENTIFICATION</scope>
    <source>
        <strain evidence="3">Williams 82</strain>
    </source>
</reference>
<evidence type="ECO:0000256" key="1">
    <source>
        <dbReference type="SAM" id="Phobius"/>
    </source>
</evidence>
<reference evidence="2" key="3">
    <citation type="submission" date="2018-07" db="EMBL/GenBank/DDBJ databases">
        <title>WGS assembly of Glycine max.</title>
        <authorList>
            <person name="Schmutz J."/>
            <person name="Cannon S."/>
            <person name="Schlueter J."/>
            <person name="Ma J."/>
            <person name="Mitros T."/>
            <person name="Nelson W."/>
            <person name="Hyten D."/>
            <person name="Song Q."/>
            <person name="Thelen J."/>
            <person name="Cheng J."/>
            <person name="Xu D."/>
            <person name="Hellsten U."/>
            <person name="May G."/>
            <person name="Yu Y."/>
            <person name="Sakurai T."/>
            <person name="Umezawa T."/>
            <person name="Bhattacharyya M."/>
            <person name="Sandhu D."/>
            <person name="Valliyodan B."/>
            <person name="Lindquist E."/>
            <person name="Peto M."/>
            <person name="Grant D."/>
            <person name="Shu S."/>
            <person name="Goodstein D."/>
            <person name="Barry K."/>
            <person name="Futrell-Griggs M."/>
            <person name="Abernathy B."/>
            <person name="Du J."/>
            <person name="Tian Z."/>
            <person name="Zhu L."/>
            <person name="Gill N."/>
            <person name="Joshi T."/>
            <person name="Libault M."/>
            <person name="Sethuraman A."/>
            <person name="Zhang X."/>
            <person name="Shinozaki K."/>
            <person name="Nguyen H."/>
            <person name="Wing R."/>
            <person name="Cregan P."/>
            <person name="Specht J."/>
            <person name="Grimwood J."/>
            <person name="Rokhsar D."/>
            <person name="Stacey G."/>
            <person name="Shoemaker R."/>
            <person name="Jackson S."/>
        </authorList>
    </citation>
    <scope>NUCLEOTIDE SEQUENCE</scope>
    <source>
        <tissue evidence="2">Callus</tissue>
    </source>
</reference>
<proteinExistence type="predicted"/>
<reference evidence="2 3" key="1">
    <citation type="journal article" date="2010" name="Nature">
        <title>Genome sequence of the palaeopolyploid soybean.</title>
        <authorList>
            <person name="Schmutz J."/>
            <person name="Cannon S.B."/>
            <person name="Schlueter J."/>
            <person name="Ma J."/>
            <person name="Mitros T."/>
            <person name="Nelson W."/>
            <person name="Hyten D.L."/>
            <person name="Song Q."/>
            <person name="Thelen J.J."/>
            <person name="Cheng J."/>
            <person name="Xu D."/>
            <person name="Hellsten U."/>
            <person name="May G.D."/>
            <person name="Yu Y."/>
            <person name="Sakurai T."/>
            <person name="Umezawa T."/>
            <person name="Bhattacharyya M.K."/>
            <person name="Sandhu D."/>
            <person name="Valliyodan B."/>
            <person name="Lindquist E."/>
            <person name="Peto M."/>
            <person name="Grant D."/>
            <person name="Shu S."/>
            <person name="Goodstein D."/>
            <person name="Barry K."/>
            <person name="Futrell-Griggs M."/>
            <person name="Abernathy B."/>
            <person name="Du J."/>
            <person name="Tian Z."/>
            <person name="Zhu L."/>
            <person name="Gill N."/>
            <person name="Joshi T."/>
            <person name="Libault M."/>
            <person name="Sethuraman A."/>
            <person name="Zhang X.-C."/>
            <person name="Shinozaki K."/>
            <person name="Nguyen H.T."/>
            <person name="Wing R.A."/>
            <person name="Cregan P."/>
            <person name="Specht J."/>
            <person name="Grimwood J."/>
            <person name="Rokhsar D."/>
            <person name="Stacey G."/>
            <person name="Shoemaker R.C."/>
            <person name="Jackson S.A."/>
        </authorList>
    </citation>
    <scope>NUCLEOTIDE SEQUENCE [LARGE SCALE GENOMIC DNA]</scope>
    <source>
        <strain evidence="3">cv. Williams 82</strain>
        <tissue evidence="2">Callus</tissue>
    </source>
</reference>
<evidence type="ECO:0000313" key="3">
    <source>
        <dbReference type="EnsemblPlants" id="KRH15967"/>
    </source>
</evidence>
<dbReference type="InParanoid" id="A0A0R0GP08"/>